<evidence type="ECO:0000256" key="5">
    <source>
        <dbReference type="ARBA" id="ARBA00022553"/>
    </source>
</evidence>
<dbReference type="InterPro" id="IPR036097">
    <property type="entry name" value="HisK_dim/P_sf"/>
</dbReference>
<dbReference type="PRINTS" id="PR00344">
    <property type="entry name" value="BCTRLSENSOR"/>
</dbReference>
<reference evidence="17 18" key="1">
    <citation type="submission" date="2019-10" db="EMBL/GenBank/DDBJ databases">
        <authorList>
            <person name="Karimi E."/>
        </authorList>
    </citation>
    <scope>NUCLEOTIDE SEQUENCE [LARGE SCALE GENOMIC DNA]</scope>
    <source>
        <strain evidence="17">Exiguobacterium sp. 9Y</strain>
    </source>
</reference>
<feature type="domain" description="HAMP" evidence="16">
    <location>
        <begin position="162"/>
        <end position="214"/>
    </location>
</feature>
<evidence type="ECO:0000256" key="14">
    <source>
        <dbReference type="SAM" id="Phobius"/>
    </source>
</evidence>
<keyword evidence="6" id="KW-0808">Transferase</keyword>
<dbReference type="AlphaFoldDB" id="A0A653I1G6"/>
<keyword evidence="7 14" id="KW-0812">Transmembrane</keyword>
<evidence type="ECO:0000256" key="2">
    <source>
        <dbReference type="ARBA" id="ARBA00004651"/>
    </source>
</evidence>
<accession>A0A653I1G6</accession>
<proteinExistence type="predicted"/>
<gene>
    <name evidence="17" type="ORF">EXIGUO9Y_10022</name>
</gene>
<dbReference type="PANTHER" id="PTHR45528">
    <property type="entry name" value="SENSOR HISTIDINE KINASE CPXA"/>
    <property type="match status" value="1"/>
</dbReference>
<evidence type="ECO:0000256" key="8">
    <source>
        <dbReference type="ARBA" id="ARBA00022741"/>
    </source>
</evidence>
<dbReference type="GO" id="GO:0005886">
    <property type="term" value="C:plasma membrane"/>
    <property type="evidence" value="ECO:0007669"/>
    <property type="project" value="UniProtKB-SubCell"/>
</dbReference>
<comment type="subcellular location">
    <subcellularLocation>
        <location evidence="2">Cell membrane</location>
        <topology evidence="2">Multi-pass membrane protein</topology>
    </subcellularLocation>
</comment>
<keyword evidence="4" id="KW-1003">Cell membrane</keyword>
<dbReference type="PROSITE" id="PS50885">
    <property type="entry name" value="HAMP"/>
    <property type="match status" value="1"/>
</dbReference>
<evidence type="ECO:0000313" key="18">
    <source>
        <dbReference type="Proteomes" id="UP000439752"/>
    </source>
</evidence>
<comment type="catalytic activity">
    <reaction evidence="1">
        <text>ATP + protein L-histidine = ADP + protein N-phospho-L-histidine.</text>
        <dbReference type="EC" id="2.7.13.3"/>
    </reaction>
</comment>
<dbReference type="InterPro" id="IPR003660">
    <property type="entry name" value="HAMP_dom"/>
</dbReference>
<feature type="transmembrane region" description="Helical" evidence="14">
    <location>
        <begin position="138"/>
        <end position="162"/>
    </location>
</feature>
<organism evidence="17 18">
    <name type="scientific">Exiguobacterium oxidotolerans</name>
    <dbReference type="NCBI Taxonomy" id="223958"/>
    <lineage>
        <taxon>Bacteria</taxon>
        <taxon>Bacillati</taxon>
        <taxon>Bacillota</taxon>
        <taxon>Bacilli</taxon>
        <taxon>Bacillales</taxon>
        <taxon>Bacillales Family XII. Incertae Sedis</taxon>
        <taxon>Exiguobacterium</taxon>
    </lineage>
</organism>
<dbReference type="SMART" id="SM00388">
    <property type="entry name" value="HisKA"/>
    <property type="match status" value="1"/>
</dbReference>
<dbReference type="InterPro" id="IPR050398">
    <property type="entry name" value="HssS/ArlS-like"/>
</dbReference>
<dbReference type="CDD" id="cd00082">
    <property type="entry name" value="HisKA"/>
    <property type="match status" value="1"/>
</dbReference>
<evidence type="ECO:0000256" key="9">
    <source>
        <dbReference type="ARBA" id="ARBA00022777"/>
    </source>
</evidence>
<dbReference type="Proteomes" id="UP000439752">
    <property type="component" value="Unassembled WGS sequence"/>
</dbReference>
<evidence type="ECO:0000259" key="16">
    <source>
        <dbReference type="PROSITE" id="PS50885"/>
    </source>
</evidence>
<evidence type="ECO:0000256" key="10">
    <source>
        <dbReference type="ARBA" id="ARBA00022840"/>
    </source>
</evidence>
<dbReference type="EMBL" id="CABWKQ010000001">
    <property type="protein sequence ID" value="VWX32717.1"/>
    <property type="molecule type" value="Genomic_DNA"/>
</dbReference>
<keyword evidence="11 14" id="KW-1133">Transmembrane helix</keyword>
<evidence type="ECO:0000256" key="4">
    <source>
        <dbReference type="ARBA" id="ARBA00022475"/>
    </source>
</evidence>
<dbReference type="PANTHER" id="PTHR45528:SF1">
    <property type="entry name" value="SENSOR HISTIDINE KINASE CPXA"/>
    <property type="match status" value="1"/>
</dbReference>
<dbReference type="Pfam" id="PF00672">
    <property type="entry name" value="HAMP"/>
    <property type="match status" value="1"/>
</dbReference>
<dbReference type="InterPro" id="IPR004358">
    <property type="entry name" value="Sig_transdc_His_kin-like_C"/>
</dbReference>
<dbReference type="SUPFAM" id="SSF55874">
    <property type="entry name" value="ATPase domain of HSP90 chaperone/DNA topoisomerase II/histidine kinase"/>
    <property type="match status" value="1"/>
</dbReference>
<name>A0A653I1G6_9BACL</name>
<evidence type="ECO:0000256" key="1">
    <source>
        <dbReference type="ARBA" id="ARBA00000085"/>
    </source>
</evidence>
<evidence type="ECO:0000313" key="17">
    <source>
        <dbReference type="EMBL" id="VWX32717.1"/>
    </source>
</evidence>
<dbReference type="InterPro" id="IPR005467">
    <property type="entry name" value="His_kinase_dom"/>
</dbReference>
<protein>
    <recommendedName>
        <fullName evidence="3">histidine kinase</fullName>
        <ecNumber evidence="3">2.7.13.3</ecNumber>
    </recommendedName>
</protein>
<dbReference type="CDD" id="cd06225">
    <property type="entry name" value="HAMP"/>
    <property type="match status" value="1"/>
</dbReference>
<dbReference type="FunFam" id="1.10.287.130:FF:000001">
    <property type="entry name" value="Two-component sensor histidine kinase"/>
    <property type="match status" value="1"/>
</dbReference>
<dbReference type="SMART" id="SM00387">
    <property type="entry name" value="HATPase_c"/>
    <property type="match status" value="1"/>
</dbReference>
<keyword evidence="5" id="KW-0597">Phosphoprotein</keyword>
<keyword evidence="12" id="KW-0902">Two-component regulatory system</keyword>
<dbReference type="InterPro" id="IPR003594">
    <property type="entry name" value="HATPase_dom"/>
</dbReference>
<dbReference type="GO" id="GO:0000155">
    <property type="term" value="F:phosphorelay sensor kinase activity"/>
    <property type="evidence" value="ECO:0007669"/>
    <property type="project" value="InterPro"/>
</dbReference>
<dbReference type="SMART" id="SM00304">
    <property type="entry name" value="HAMP"/>
    <property type="match status" value="1"/>
</dbReference>
<dbReference type="GO" id="GO:0005524">
    <property type="term" value="F:ATP binding"/>
    <property type="evidence" value="ECO:0007669"/>
    <property type="project" value="UniProtKB-KW"/>
</dbReference>
<keyword evidence="18" id="KW-1185">Reference proteome</keyword>
<dbReference type="EC" id="2.7.13.3" evidence="3"/>
<evidence type="ECO:0000256" key="13">
    <source>
        <dbReference type="ARBA" id="ARBA00023136"/>
    </source>
</evidence>
<evidence type="ECO:0000256" key="11">
    <source>
        <dbReference type="ARBA" id="ARBA00022989"/>
    </source>
</evidence>
<dbReference type="Gene3D" id="6.10.340.10">
    <property type="match status" value="1"/>
</dbReference>
<keyword evidence="10" id="KW-0067">ATP-binding</keyword>
<sequence length="421" mass="47225">MKLRTKLALSVTLFTTLLLLLSFLVVTYVVRDHLIESRFTQLEQAEELMEDDSSTRALLTLHEDSVVLSRDDGRWVIANDEEDDDSATVNGDVRARDLPGITTTRDEPFKSGNWFGIVHEDQAYLFEDDTVDDTISTLIFTFSVVLIVALIIAFLSSFFIAYQTLRPLRQLSQTMQRISDSGTLETVPEQQNDEIGQLGKVFNRMIGRVDHTMEQQRQFVAGVSHEMKTPLTVIEGYAKLLKRWGKTNPDVLEESISNILNETHAMRSGLIEPMLELSRLGYGETTTETIDLKQLGTEVADRMHHAYDVLIPVDATGTVTANHEALVRILTIFIDNAIKYAKDPEIRLRPDRLEVLDHGTSLSAEQRARLFDRFYRLDEARDRSGSGLGLAIAAALAEHHHLSVGSEARPGGGSCFFITFG</sequence>
<evidence type="ECO:0000256" key="3">
    <source>
        <dbReference type="ARBA" id="ARBA00012438"/>
    </source>
</evidence>
<feature type="domain" description="Histidine kinase" evidence="15">
    <location>
        <begin position="222"/>
        <end position="421"/>
    </location>
</feature>
<dbReference type="SUPFAM" id="SSF47384">
    <property type="entry name" value="Homodimeric domain of signal transducing histidine kinase"/>
    <property type="match status" value="1"/>
</dbReference>
<dbReference type="Pfam" id="PF02518">
    <property type="entry name" value="HATPase_c"/>
    <property type="match status" value="1"/>
</dbReference>
<dbReference type="SUPFAM" id="SSF158472">
    <property type="entry name" value="HAMP domain-like"/>
    <property type="match status" value="1"/>
</dbReference>
<dbReference type="PROSITE" id="PS50109">
    <property type="entry name" value="HIS_KIN"/>
    <property type="match status" value="1"/>
</dbReference>
<dbReference type="InterPro" id="IPR036890">
    <property type="entry name" value="HATPase_C_sf"/>
</dbReference>
<dbReference type="Gene3D" id="3.30.565.10">
    <property type="entry name" value="Histidine kinase-like ATPase, C-terminal domain"/>
    <property type="match status" value="1"/>
</dbReference>
<evidence type="ECO:0000256" key="6">
    <source>
        <dbReference type="ARBA" id="ARBA00022679"/>
    </source>
</evidence>
<dbReference type="Pfam" id="PF00512">
    <property type="entry name" value="HisKA"/>
    <property type="match status" value="1"/>
</dbReference>
<evidence type="ECO:0000259" key="15">
    <source>
        <dbReference type="PROSITE" id="PS50109"/>
    </source>
</evidence>
<dbReference type="RefSeq" id="WP_159172322.1">
    <property type="nucleotide sequence ID" value="NZ_LR732308.1"/>
</dbReference>
<evidence type="ECO:0000256" key="12">
    <source>
        <dbReference type="ARBA" id="ARBA00023012"/>
    </source>
</evidence>
<dbReference type="CDD" id="cd00075">
    <property type="entry name" value="HATPase"/>
    <property type="match status" value="1"/>
</dbReference>
<keyword evidence="8" id="KW-0547">Nucleotide-binding</keyword>
<dbReference type="InterPro" id="IPR003661">
    <property type="entry name" value="HisK_dim/P_dom"/>
</dbReference>
<keyword evidence="9 17" id="KW-0418">Kinase</keyword>
<dbReference type="Gene3D" id="1.10.287.130">
    <property type="match status" value="1"/>
</dbReference>
<keyword evidence="13 14" id="KW-0472">Membrane</keyword>
<evidence type="ECO:0000256" key="7">
    <source>
        <dbReference type="ARBA" id="ARBA00022692"/>
    </source>
</evidence>